<feature type="compositionally biased region" description="Low complexity" evidence="2">
    <location>
        <begin position="210"/>
        <end position="219"/>
    </location>
</feature>
<feature type="compositionally biased region" description="Polar residues" evidence="2">
    <location>
        <begin position="459"/>
        <end position="473"/>
    </location>
</feature>
<keyword evidence="5" id="KW-1185">Reference proteome</keyword>
<protein>
    <submittedName>
        <fullName evidence="4">Uncharacterized protein</fullName>
    </submittedName>
</protein>
<feature type="compositionally biased region" description="Polar residues" evidence="2">
    <location>
        <begin position="53"/>
        <end position="70"/>
    </location>
</feature>
<feature type="transmembrane region" description="Helical" evidence="3">
    <location>
        <begin position="922"/>
        <end position="942"/>
    </location>
</feature>
<feature type="compositionally biased region" description="Basic and acidic residues" evidence="2">
    <location>
        <begin position="474"/>
        <end position="483"/>
    </location>
</feature>
<feature type="region of interest" description="Disordered" evidence="2">
    <location>
        <begin position="1"/>
        <end position="70"/>
    </location>
</feature>
<sequence length="1035" mass="113326">MLKVPSNSADLYSSSSSSATVPSSTYLSQPSSPSSGNKTITPSKDMAPVPSIPSGNQHQQNISTSSTQNTKETLKPLYAFQRPFVNEPSTVHSFVPPSSLSRKPHSTIPHTQQQQQQHRQKLFTAATSKSYFSSPPCSSRVGVGLQAGADSNLPHPTTHSQLSPQPYLSDRQLHNQQQQQGGGGMRRFLGSGSVFLPILSMLAASASSVASQQQQQQQQEALRKEDRSTSGGDGADGNGMQCDDLPSPDYLNLSNSYTNAHSVVSINKTDKASPRAPHTIILSASSLTTHDVPASLSESHIPSIAIMPITDTLQKHHYLTPELVAMENGVDPTRLSLSTISNESHDGADRSRRLGTPLLDLQEQGYAAAAAIASSSSPSPSGEVENRHAELSIVTNGLGPGDERAGGVVVEGEGPVLMMPRAGPTSAGDGDGLDRRYWQPTESIEDFTSDVADREEIQGTEQPTVDSEASTTDSPHRRVRFMEDIQVIPSSRTGSDDNDNLTLIDDSSDDSSDESGDDDNNGDNSVKEFLDVLPATNPTVKSTLSEWKTIQVVKSFLALEGVPVGTEKEYRDGGDTSTPATVTAFAPTPDPWTVALPPSPNPSVGTVDDDEGGCDYDHTMVPCPSTVLLRLTPITTSPPITTTTSPPPPPAAATLKSVPPTITTTTSTAHTNTTDENNNNNTCISPRTLELISVRSQLHYWTATATYLRDQEQDLALHIDQLVQVMADVIEKCQETEDELLDQKRIVFELRLELDKEREIGFASIQEAALSNREKQLLELELEKSRQEVENLRRTCAQQQCELEVERRVLSSQLAQAQAHIRVQGIVQEQNQLLQKQQEDTQENWIDAVDEEEVVEEQEVDFQEGQNQYHHEIEQQPLLPIDNNDNCNNAAPAHKATTPITFSQSRVQQRDLYSFQSLIKSLFLFLAATFVLVSITILISGYQHHLHQSFIRFLNTLIFSFSSGNTTILREYLQRYSFIMAEKLKKVIEWMGETVPDSVSGARVLFEDLLFMGGGLGLSLVWGDQQDLRLVRTWS</sequence>
<dbReference type="OrthoDB" id="2442089at2759"/>
<feature type="region of interest" description="Disordered" evidence="2">
    <location>
        <begin position="638"/>
        <end position="681"/>
    </location>
</feature>
<feature type="region of interest" description="Disordered" evidence="2">
    <location>
        <begin position="89"/>
        <end position="121"/>
    </location>
</feature>
<dbReference type="AlphaFoldDB" id="A0A197KDU1"/>
<evidence type="ECO:0000313" key="5">
    <source>
        <dbReference type="Proteomes" id="UP000078512"/>
    </source>
</evidence>
<feature type="coiled-coil region" evidence="1">
    <location>
        <begin position="768"/>
        <end position="809"/>
    </location>
</feature>
<feature type="region of interest" description="Disordered" evidence="2">
    <location>
        <begin position="210"/>
        <end position="248"/>
    </location>
</feature>
<evidence type="ECO:0000256" key="3">
    <source>
        <dbReference type="SAM" id="Phobius"/>
    </source>
</evidence>
<dbReference type="Proteomes" id="UP000078512">
    <property type="component" value="Unassembled WGS sequence"/>
</dbReference>
<feature type="compositionally biased region" description="Polar residues" evidence="2">
    <location>
        <begin position="154"/>
        <end position="166"/>
    </location>
</feature>
<reference evidence="4 5" key="1">
    <citation type="submission" date="2016-05" db="EMBL/GenBank/DDBJ databases">
        <title>Genome sequencing reveals origins of a unique bacterial endosymbiosis in the earliest lineages of terrestrial Fungi.</title>
        <authorList>
            <consortium name="DOE Joint Genome Institute"/>
            <person name="Uehling J."/>
            <person name="Gryganskyi A."/>
            <person name="Hameed K."/>
            <person name="Tschaplinski T."/>
            <person name="Misztal P."/>
            <person name="Wu S."/>
            <person name="Desiro A."/>
            <person name="Vande Pol N."/>
            <person name="Du Z.-Y."/>
            <person name="Zienkiewicz A."/>
            <person name="Zienkiewicz K."/>
            <person name="Morin E."/>
            <person name="Tisserant E."/>
            <person name="Splivallo R."/>
            <person name="Hainaut M."/>
            <person name="Henrissat B."/>
            <person name="Ohm R."/>
            <person name="Kuo A."/>
            <person name="Yan J."/>
            <person name="Lipzen A."/>
            <person name="Nolan M."/>
            <person name="Labutti K."/>
            <person name="Barry K."/>
            <person name="Goldstein A."/>
            <person name="Labbe J."/>
            <person name="Schadt C."/>
            <person name="Tuskan G."/>
            <person name="Grigoriev I."/>
            <person name="Martin F."/>
            <person name="Vilgalys R."/>
            <person name="Bonito G."/>
        </authorList>
    </citation>
    <scope>NUCLEOTIDE SEQUENCE [LARGE SCALE GENOMIC DNA]</scope>
    <source>
        <strain evidence="4 5">AG-77</strain>
    </source>
</reference>
<accession>A0A197KDU1</accession>
<keyword evidence="3" id="KW-0812">Transmembrane</keyword>
<keyword evidence="3" id="KW-1133">Transmembrane helix</keyword>
<feature type="region of interest" description="Disordered" evidence="2">
    <location>
        <begin position="133"/>
        <end position="166"/>
    </location>
</feature>
<feature type="compositionally biased region" description="Low complexity" evidence="2">
    <location>
        <begin position="661"/>
        <end position="681"/>
    </location>
</feature>
<dbReference type="EMBL" id="KV442016">
    <property type="protein sequence ID" value="OAQ34851.1"/>
    <property type="molecule type" value="Genomic_DNA"/>
</dbReference>
<feature type="region of interest" description="Disordered" evidence="2">
    <location>
        <begin position="416"/>
        <end position="526"/>
    </location>
</feature>
<organism evidence="4 5">
    <name type="scientific">Linnemannia elongata AG-77</name>
    <dbReference type="NCBI Taxonomy" id="1314771"/>
    <lineage>
        <taxon>Eukaryota</taxon>
        <taxon>Fungi</taxon>
        <taxon>Fungi incertae sedis</taxon>
        <taxon>Mucoromycota</taxon>
        <taxon>Mortierellomycotina</taxon>
        <taxon>Mortierellomycetes</taxon>
        <taxon>Mortierellales</taxon>
        <taxon>Mortierellaceae</taxon>
        <taxon>Linnemannia</taxon>
    </lineage>
</organism>
<feature type="compositionally biased region" description="Acidic residues" evidence="2">
    <location>
        <begin position="506"/>
        <end position="521"/>
    </location>
</feature>
<keyword evidence="1" id="KW-0175">Coiled coil</keyword>
<feature type="compositionally biased region" description="Polar residues" evidence="2">
    <location>
        <begin position="89"/>
        <end position="101"/>
    </location>
</feature>
<keyword evidence="3" id="KW-0472">Membrane</keyword>
<gene>
    <name evidence="4" type="ORF">K457DRAFT_28198</name>
</gene>
<proteinExistence type="predicted"/>
<evidence type="ECO:0000256" key="2">
    <source>
        <dbReference type="SAM" id="MobiDB-lite"/>
    </source>
</evidence>
<feature type="compositionally biased region" description="Low complexity" evidence="2">
    <location>
        <begin position="1"/>
        <end position="35"/>
    </location>
</feature>
<evidence type="ECO:0000256" key="1">
    <source>
        <dbReference type="SAM" id="Coils"/>
    </source>
</evidence>
<evidence type="ECO:0000313" key="4">
    <source>
        <dbReference type="EMBL" id="OAQ34851.1"/>
    </source>
</evidence>
<name>A0A197KDU1_9FUNG</name>